<dbReference type="GO" id="GO:0006355">
    <property type="term" value="P:regulation of DNA-templated transcription"/>
    <property type="evidence" value="ECO:0007669"/>
    <property type="project" value="InterPro"/>
</dbReference>
<organism evidence="3 4">
    <name type="scientific">Rhizobium laguerreae</name>
    <dbReference type="NCBI Taxonomy" id="1076926"/>
    <lineage>
        <taxon>Bacteria</taxon>
        <taxon>Pseudomonadati</taxon>
        <taxon>Pseudomonadota</taxon>
        <taxon>Alphaproteobacteria</taxon>
        <taxon>Hyphomicrobiales</taxon>
        <taxon>Rhizobiaceae</taxon>
        <taxon>Rhizobium/Agrobacterium group</taxon>
        <taxon>Rhizobium</taxon>
    </lineage>
</organism>
<proteinExistence type="inferred from homology"/>
<accession>A0A6N9ZJG9</accession>
<evidence type="ECO:0000313" key="4">
    <source>
        <dbReference type="Proteomes" id="UP000468864"/>
    </source>
</evidence>
<dbReference type="EMBL" id="WUEP01000014">
    <property type="protein sequence ID" value="NEH93259.1"/>
    <property type="molecule type" value="Genomic_DNA"/>
</dbReference>
<dbReference type="InterPro" id="IPR014795">
    <property type="entry name" value="TacA_1-like"/>
</dbReference>
<dbReference type="Gene3D" id="1.20.5.780">
    <property type="entry name" value="Single helix bin"/>
    <property type="match status" value="1"/>
</dbReference>
<reference evidence="3 4" key="1">
    <citation type="submission" date="2019-12" db="EMBL/GenBank/DDBJ databases">
        <title>Rhizobium genotypes associated with high levels of biological nitrogen fixation by grain legumes in a temperate-maritime cropping system.</title>
        <authorList>
            <person name="Maluk M."/>
            <person name="Francesc Ferrando Molina F."/>
            <person name="Lopez Del Egido L."/>
            <person name="Lafos M."/>
            <person name="Langarica-Fuentes A."/>
            <person name="Gebre Yohannes G."/>
            <person name="Young M.W."/>
            <person name="Martin P."/>
            <person name="Gantlett R."/>
            <person name="Kenicer G."/>
            <person name="Hawes C."/>
            <person name="Begg G.S."/>
            <person name="Quilliam R.S."/>
            <person name="Squire G.R."/>
            <person name="Poole P.S."/>
            <person name="Young P.W."/>
            <person name="Iannetta P.M."/>
            <person name="James E.K."/>
        </authorList>
    </citation>
    <scope>NUCLEOTIDE SEQUENCE [LARGE SCALE GENOMIC DNA]</scope>
    <source>
        <strain evidence="3 4">JHI2449</strain>
    </source>
</reference>
<dbReference type="SUPFAM" id="SSF47598">
    <property type="entry name" value="Ribbon-helix-helix"/>
    <property type="match status" value="1"/>
</dbReference>
<evidence type="ECO:0000256" key="1">
    <source>
        <dbReference type="ARBA" id="ARBA00022649"/>
    </source>
</evidence>
<comment type="caution">
    <text evidence="3">The sequence shown here is derived from an EMBL/GenBank/DDBJ whole genome shotgun (WGS) entry which is preliminary data.</text>
</comment>
<sequence>MARNAEEEDRSAVHAATAERARTRFTAQDWEGFFAALDEPAKPTDRMVNAVRKYRGILGRS</sequence>
<comment type="similarity">
    <text evidence="2">Belongs to the TacA antitoxin family.</text>
</comment>
<evidence type="ECO:0000313" key="3">
    <source>
        <dbReference type="EMBL" id="NEH93259.1"/>
    </source>
</evidence>
<gene>
    <name evidence="3" type="ORF">GR206_19900</name>
</gene>
<evidence type="ECO:0000256" key="2">
    <source>
        <dbReference type="ARBA" id="ARBA00049988"/>
    </source>
</evidence>
<protein>
    <submittedName>
        <fullName evidence="3">DUF1778 domain-containing protein</fullName>
    </submittedName>
</protein>
<keyword evidence="1" id="KW-1277">Toxin-antitoxin system</keyword>
<dbReference type="Pfam" id="PF08681">
    <property type="entry name" value="TacA1"/>
    <property type="match status" value="1"/>
</dbReference>
<dbReference type="Proteomes" id="UP000468864">
    <property type="component" value="Unassembled WGS sequence"/>
</dbReference>
<dbReference type="AlphaFoldDB" id="A0A6N9ZJG9"/>
<name>A0A6N9ZJG9_9HYPH</name>
<dbReference type="InterPro" id="IPR010985">
    <property type="entry name" value="Ribbon_hlx_hlx"/>
</dbReference>
<dbReference type="RefSeq" id="WP_163880270.1">
    <property type="nucleotide sequence ID" value="NZ_WUEP01000014.1"/>
</dbReference>